<evidence type="ECO:0000256" key="4">
    <source>
        <dbReference type="ARBA" id="ARBA00023002"/>
    </source>
</evidence>
<evidence type="ECO:0000313" key="8">
    <source>
        <dbReference type="Proteomes" id="UP000255082"/>
    </source>
</evidence>
<dbReference type="Gene3D" id="3.40.109.10">
    <property type="entry name" value="NADH Oxidase"/>
    <property type="match status" value="1"/>
</dbReference>
<dbReference type="PIRSF" id="PIRSF005426">
    <property type="entry name" value="Frp"/>
    <property type="match status" value="1"/>
</dbReference>
<dbReference type="Pfam" id="PF00881">
    <property type="entry name" value="Nitroreductase"/>
    <property type="match status" value="1"/>
</dbReference>
<gene>
    <name evidence="7" type="primary">nfrA1</name>
    <name evidence="7" type="ORF">NCTC13184_01702</name>
</gene>
<keyword evidence="5" id="KW-0521">NADP</keyword>
<keyword evidence="4 5" id="KW-0560">Oxidoreductase</keyword>
<accession>A0A378WM53</accession>
<dbReference type="SUPFAM" id="SSF55469">
    <property type="entry name" value="FMN-dependent nitroreductase-like"/>
    <property type="match status" value="1"/>
</dbReference>
<dbReference type="AlphaFoldDB" id="A0A378WM53"/>
<dbReference type="CDD" id="cd02146">
    <property type="entry name" value="NfsA-like"/>
    <property type="match status" value="1"/>
</dbReference>
<evidence type="ECO:0000256" key="1">
    <source>
        <dbReference type="ARBA" id="ARBA00008366"/>
    </source>
</evidence>
<name>A0A378WM53_9NOCA</name>
<evidence type="ECO:0000256" key="3">
    <source>
        <dbReference type="ARBA" id="ARBA00022643"/>
    </source>
</evidence>
<keyword evidence="2 5" id="KW-0285">Flavoprotein</keyword>
<dbReference type="InterPro" id="IPR016446">
    <property type="entry name" value="Flavin_OxRdtase_Frp"/>
</dbReference>
<keyword evidence="3 5" id="KW-0288">FMN</keyword>
<dbReference type="Proteomes" id="UP000255082">
    <property type="component" value="Unassembled WGS sequence"/>
</dbReference>
<dbReference type="PANTHER" id="PTHR43425">
    <property type="entry name" value="OXYGEN-INSENSITIVE NADPH NITROREDUCTASE"/>
    <property type="match status" value="1"/>
</dbReference>
<comment type="similarity">
    <text evidence="1 5">Belongs to the flavin oxidoreductase frp family.</text>
</comment>
<dbReference type="GO" id="GO:0052873">
    <property type="term" value="F:FMN reductase (NADPH) activity"/>
    <property type="evidence" value="ECO:0007669"/>
    <property type="project" value="UniProtKB-EC"/>
</dbReference>
<protein>
    <submittedName>
        <fullName evidence="7">FMN reductase (NADPH)</fullName>
        <ecNumber evidence="7">1.5.1.38</ecNumber>
    </submittedName>
</protein>
<dbReference type="EC" id="1.5.1.38" evidence="7"/>
<dbReference type="PANTHER" id="PTHR43425:SF2">
    <property type="entry name" value="OXYGEN-INSENSITIVE NADPH NITROREDUCTASE"/>
    <property type="match status" value="1"/>
</dbReference>
<evidence type="ECO:0000259" key="6">
    <source>
        <dbReference type="Pfam" id="PF00881"/>
    </source>
</evidence>
<evidence type="ECO:0000256" key="5">
    <source>
        <dbReference type="PIRNR" id="PIRNR005426"/>
    </source>
</evidence>
<feature type="domain" description="Nitroreductase" evidence="6">
    <location>
        <begin position="34"/>
        <end position="183"/>
    </location>
</feature>
<proteinExistence type="inferred from homology"/>
<evidence type="ECO:0000313" key="7">
    <source>
        <dbReference type="EMBL" id="SUA42348.1"/>
    </source>
</evidence>
<reference evidence="7 8" key="1">
    <citation type="submission" date="2018-06" db="EMBL/GenBank/DDBJ databases">
        <authorList>
            <consortium name="Pathogen Informatics"/>
            <person name="Doyle S."/>
        </authorList>
    </citation>
    <scope>NUCLEOTIDE SEQUENCE [LARGE SCALE GENOMIC DNA]</scope>
    <source>
        <strain evidence="7 8">NCTC13184</strain>
    </source>
</reference>
<sequence length="271" mass="29550">MTTTNLHPVRGRYRDPELTSLARTNSVIELQLAHRSVRAFLDEPVGEDEVTAIVAAAQSASTSSNLQAWSVVAVRDPARRDRLATLAGDQDFIRRAPLFLVWLADLGRIARLAEARRATVDATEYLESTILGFVDTSLAAQNAVIAAESLGLGTVFVGAIRNNPDGVAAELKLPDRVFAAFGLAVGVPDPAEPAGVKPRLPQRAVLHREVYDAAADAVIDEYDARLAEYNAEHGRSIGWIATVLHRLADRDSLKGRHRLREHLRRQGFPSV</sequence>
<dbReference type="InterPro" id="IPR029479">
    <property type="entry name" value="Nitroreductase"/>
</dbReference>
<organism evidence="7 8">
    <name type="scientific">Nocardia africana</name>
    <dbReference type="NCBI Taxonomy" id="134964"/>
    <lineage>
        <taxon>Bacteria</taxon>
        <taxon>Bacillati</taxon>
        <taxon>Actinomycetota</taxon>
        <taxon>Actinomycetes</taxon>
        <taxon>Mycobacteriales</taxon>
        <taxon>Nocardiaceae</taxon>
        <taxon>Nocardia</taxon>
    </lineage>
</organism>
<dbReference type="RefSeq" id="WP_372464244.1">
    <property type="nucleotide sequence ID" value="NZ_JAJFOE010000001.1"/>
</dbReference>
<dbReference type="InterPro" id="IPR000415">
    <property type="entry name" value="Nitroreductase-like"/>
</dbReference>
<dbReference type="EMBL" id="UGRU01000001">
    <property type="protein sequence ID" value="SUA42348.1"/>
    <property type="molecule type" value="Genomic_DNA"/>
</dbReference>
<evidence type="ECO:0000256" key="2">
    <source>
        <dbReference type="ARBA" id="ARBA00022630"/>
    </source>
</evidence>